<feature type="region of interest" description="Disordered" evidence="2">
    <location>
        <begin position="408"/>
        <end position="435"/>
    </location>
</feature>
<organism evidence="3">
    <name type="scientific">Schistocephalus solidus</name>
    <name type="common">Tapeworm</name>
    <dbReference type="NCBI Taxonomy" id="70667"/>
    <lineage>
        <taxon>Eukaryota</taxon>
        <taxon>Metazoa</taxon>
        <taxon>Spiralia</taxon>
        <taxon>Lophotrochozoa</taxon>
        <taxon>Platyhelminthes</taxon>
        <taxon>Cestoda</taxon>
        <taxon>Eucestoda</taxon>
        <taxon>Diphyllobothriidea</taxon>
        <taxon>Diphyllobothriidae</taxon>
        <taxon>Schistocephalus</taxon>
    </lineage>
</organism>
<accession>A0A0X3PD72</accession>
<feature type="region of interest" description="Disordered" evidence="2">
    <location>
        <begin position="198"/>
        <end position="385"/>
    </location>
</feature>
<feature type="compositionally biased region" description="Acidic residues" evidence="2">
    <location>
        <begin position="331"/>
        <end position="346"/>
    </location>
</feature>
<feature type="region of interest" description="Disordered" evidence="2">
    <location>
        <begin position="625"/>
        <end position="650"/>
    </location>
</feature>
<evidence type="ECO:0000313" key="3">
    <source>
        <dbReference type="EMBL" id="JAP45156.1"/>
    </source>
</evidence>
<dbReference type="PANTHER" id="PTHR14739:SF9">
    <property type="entry name" value="MICROTUBULE-ASSOCIATED PROTEIN 9"/>
    <property type="match status" value="1"/>
</dbReference>
<feature type="region of interest" description="Disordered" evidence="2">
    <location>
        <begin position="113"/>
        <end position="164"/>
    </location>
</feature>
<dbReference type="InterPro" id="IPR026106">
    <property type="entry name" value="MAP9"/>
</dbReference>
<dbReference type="GO" id="GO:0000281">
    <property type="term" value="P:mitotic cytokinesis"/>
    <property type="evidence" value="ECO:0007669"/>
    <property type="project" value="InterPro"/>
</dbReference>
<dbReference type="GO" id="GO:0008017">
    <property type="term" value="F:microtubule binding"/>
    <property type="evidence" value="ECO:0007669"/>
    <property type="project" value="TreeGrafter"/>
</dbReference>
<dbReference type="PANTHER" id="PTHR14739">
    <property type="entry name" value="MICROTUBULE-ASSOCIATED PROTEIN 9"/>
    <property type="match status" value="1"/>
</dbReference>
<feature type="compositionally biased region" description="Polar residues" evidence="2">
    <location>
        <begin position="300"/>
        <end position="313"/>
    </location>
</feature>
<sequence length="738" mass="83726">LNVMALDSVFPNDDDSFGLFGKPRYRPTRRPRKFEENSATVSLVSNTPDEGDIFSMETKQSMQKKEPMVNSMPILSVYFPETDKNGRKSCDNIADHTAESTASAQYLLVSRTREKQPSAGNVTTTQSSVSSHSNLDETSSVSSQSVRSAQFKRTSVAAGTEGMSSHRELGSIIDAEPIEPHPQPSSPSPLEIRVLCSPVQEKEAEEEEGREVRILAGDQEQTYASEFSSSDEQETPPRSSVRREDNVAYDANCDYTYSLSEEDEKETRQLQHVGRRALLSQERPWSRDSNEDGQKKESESSPVVDQVNRNPEVQVSKGLDYDKLGEKEAELSEEEEEEEDEIDASVEDAGKKKPSPELRSPPPPSRSESAAFETLESLVRPETESPKIPFVQVAVSENCTDPLLARRRHAAARSDDDTPSAVAMATGEVDQGRPTEIIEGKSELKLAPSEPTTKLPRIKPTLPQSRVCQKRRNSPPLVSARRKFVQPLAAHRVLSARCLGSTSPEHPEGSCSESCNLQSGTEVRELAYKIWYQRQSRFLRASRQKELEDLKKEEAKIEEEMNRLQDSQRVFLMWKEKKEQQLAEERRKRKAAEAQKLKAERKAEEQKEEAQKAFLAWRKSKEQELKKKTSCKPTDEAVDETTRREEKTKEAKAAYEAWQKQKDAELKARLLAQKLQKQKEEERKREERAQRRQAARDSYIAWELRKAASIDNMKPESAQFILQRQAWRPPSARISNFI</sequence>
<dbReference type="EMBL" id="GEEE01018069">
    <property type="protein sequence ID" value="JAP45156.1"/>
    <property type="molecule type" value="Transcribed_RNA"/>
</dbReference>
<dbReference type="AlphaFoldDB" id="A0A0X3PD72"/>
<feature type="non-terminal residue" evidence="3">
    <location>
        <position position="1"/>
    </location>
</feature>
<keyword evidence="1" id="KW-0175">Coiled coil</keyword>
<protein>
    <submittedName>
        <fullName evidence="3">Reticulocyte-binding protein 2 homolog a</fullName>
    </submittedName>
</protein>
<dbReference type="GO" id="GO:0000235">
    <property type="term" value="C:astral microtubule"/>
    <property type="evidence" value="ECO:0007669"/>
    <property type="project" value="TreeGrafter"/>
</dbReference>
<name>A0A0X3PD72_SCHSO</name>
<gene>
    <name evidence="3" type="primary">RBP2A</name>
    <name evidence="3" type="ORF">TR123753</name>
</gene>
<evidence type="ECO:0000256" key="2">
    <source>
        <dbReference type="SAM" id="MobiDB-lite"/>
    </source>
</evidence>
<feature type="compositionally biased region" description="Basic and acidic residues" evidence="2">
    <location>
        <begin position="284"/>
        <end position="299"/>
    </location>
</feature>
<dbReference type="GO" id="GO:0090307">
    <property type="term" value="P:mitotic spindle assembly"/>
    <property type="evidence" value="ECO:0007669"/>
    <property type="project" value="TreeGrafter"/>
</dbReference>
<feature type="compositionally biased region" description="Polar residues" evidence="2">
    <location>
        <begin position="219"/>
        <end position="228"/>
    </location>
</feature>
<proteinExistence type="predicted"/>
<feature type="compositionally biased region" description="Basic and acidic residues" evidence="2">
    <location>
        <begin position="640"/>
        <end position="650"/>
    </location>
</feature>
<feature type="compositionally biased region" description="Low complexity" evidence="2">
    <location>
        <begin position="122"/>
        <end position="148"/>
    </location>
</feature>
<evidence type="ECO:0000256" key="1">
    <source>
        <dbReference type="SAM" id="Coils"/>
    </source>
</evidence>
<feature type="region of interest" description="Disordered" evidence="2">
    <location>
        <begin position="582"/>
        <end position="605"/>
    </location>
</feature>
<feature type="compositionally biased region" description="Basic and acidic residues" evidence="2">
    <location>
        <begin position="319"/>
        <end position="330"/>
    </location>
</feature>
<reference evidence="3" key="1">
    <citation type="submission" date="2016-01" db="EMBL/GenBank/DDBJ databases">
        <title>Reference transcriptome for the parasite Schistocephalus solidus: insights into the molecular evolution of parasitism.</title>
        <authorList>
            <person name="Hebert F.O."/>
            <person name="Grambauer S."/>
            <person name="Barber I."/>
            <person name="Landry C.R."/>
            <person name="Aubin-Horth N."/>
        </authorList>
    </citation>
    <scope>NUCLEOTIDE SEQUENCE</scope>
</reference>
<feature type="coiled-coil region" evidence="1">
    <location>
        <begin position="661"/>
        <end position="697"/>
    </location>
</feature>
<dbReference type="GO" id="GO:1902412">
    <property type="term" value="P:regulation of mitotic cytokinesis"/>
    <property type="evidence" value="ECO:0007669"/>
    <property type="project" value="TreeGrafter"/>
</dbReference>